<proteinExistence type="predicted"/>
<gene>
    <name evidence="2" type="ORF">UY67_C0006G0033</name>
</gene>
<evidence type="ECO:0000313" key="2">
    <source>
        <dbReference type="EMBL" id="KKW24578.1"/>
    </source>
</evidence>
<dbReference type="SUPFAM" id="SSF53448">
    <property type="entry name" value="Nucleotide-diphospho-sugar transferases"/>
    <property type="match status" value="1"/>
</dbReference>
<comment type="caution">
    <text evidence="2">The sequence shown here is derived from an EMBL/GenBank/DDBJ whole genome shotgun (WGS) entry which is preliminary data.</text>
</comment>
<dbReference type="InterPro" id="IPR029044">
    <property type="entry name" value="Nucleotide-diphossugar_trans"/>
</dbReference>
<dbReference type="GO" id="GO:0016740">
    <property type="term" value="F:transferase activity"/>
    <property type="evidence" value="ECO:0007669"/>
    <property type="project" value="UniProtKB-KW"/>
</dbReference>
<sequence>MRIVIIIPTYNEAGSIGALLDEVRASLCEMPKYEWSVLVVDGHSTDGTAKIVREKAASDPAIYLFDEPEKRGIAMAYENDDIIQALEYAAWLSSEASCRCLTSVSSLAIVLLVFRISRKLSSWRVARRNRSRKSSSPATMRTRYSCLRT</sequence>
<dbReference type="InterPro" id="IPR001173">
    <property type="entry name" value="Glyco_trans_2-like"/>
</dbReference>
<dbReference type="PANTHER" id="PTHR48090">
    <property type="entry name" value="UNDECAPRENYL-PHOSPHATE 4-DEOXY-4-FORMAMIDO-L-ARABINOSE TRANSFERASE-RELATED"/>
    <property type="match status" value="1"/>
</dbReference>
<dbReference type="InterPro" id="IPR050256">
    <property type="entry name" value="Glycosyltransferase_2"/>
</dbReference>
<keyword evidence="2" id="KW-0808">Transferase</keyword>
<protein>
    <submittedName>
        <fullName evidence="2">Glycosyltransferase</fullName>
    </submittedName>
</protein>
<dbReference type="PANTHER" id="PTHR48090:SF7">
    <property type="entry name" value="RFBJ PROTEIN"/>
    <property type="match status" value="1"/>
</dbReference>
<name>A0A0G1X0D6_9BACT</name>
<evidence type="ECO:0000313" key="3">
    <source>
        <dbReference type="Proteomes" id="UP000034273"/>
    </source>
</evidence>
<evidence type="ECO:0000259" key="1">
    <source>
        <dbReference type="Pfam" id="PF00535"/>
    </source>
</evidence>
<feature type="domain" description="Glycosyltransferase 2-like" evidence="1">
    <location>
        <begin position="5"/>
        <end position="77"/>
    </location>
</feature>
<organism evidence="2 3">
    <name type="scientific">Candidatus Kaiserbacteria bacterium GW2011_GWA2_52_12</name>
    <dbReference type="NCBI Taxonomy" id="1618671"/>
    <lineage>
        <taxon>Bacteria</taxon>
        <taxon>Candidatus Kaiseribacteriota</taxon>
    </lineage>
</organism>
<dbReference type="Pfam" id="PF00535">
    <property type="entry name" value="Glycos_transf_2"/>
    <property type="match status" value="1"/>
</dbReference>
<dbReference type="AlphaFoldDB" id="A0A0G1X0D6"/>
<dbReference type="STRING" id="1618671.UY67_C0006G0033"/>
<dbReference type="EMBL" id="LCQW01000006">
    <property type="protein sequence ID" value="KKW24578.1"/>
    <property type="molecule type" value="Genomic_DNA"/>
</dbReference>
<reference evidence="2 3" key="1">
    <citation type="journal article" date="2015" name="Nature">
        <title>rRNA introns, odd ribosomes, and small enigmatic genomes across a large radiation of phyla.</title>
        <authorList>
            <person name="Brown C.T."/>
            <person name="Hug L.A."/>
            <person name="Thomas B.C."/>
            <person name="Sharon I."/>
            <person name="Castelle C.J."/>
            <person name="Singh A."/>
            <person name="Wilkins M.J."/>
            <person name="Williams K.H."/>
            <person name="Banfield J.F."/>
        </authorList>
    </citation>
    <scope>NUCLEOTIDE SEQUENCE [LARGE SCALE GENOMIC DNA]</scope>
</reference>
<dbReference type="Gene3D" id="3.90.550.10">
    <property type="entry name" value="Spore Coat Polysaccharide Biosynthesis Protein SpsA, Chain A"/>
    <property type="match status" value="1"/>
</dbReference>
<accession>A0A0G1X0D6</accession>
<dbReference type="Proteomes" id="UP000034273">
    <property type="component" value="Unassembled WGS sequence"/>
</dbReference>